<feature type="domain" description="RING-type" evidence="6">
    <location>
        <begin position="42"/>
        <end position="86"/>
    </location>
</feature>
<keyword evidence="2 4" id="KW-0863">Zinc-finger</keyword>
<reference evidence="7 8" key="1">
    <citation type="submission" date="2021-06" db="EMBL/GenBank/DDBJ databases">
        <authorList>
            <person name="Kallberg Y."/>
            <person name="Tangrot J."/>
            <person name="Rosling A."/>
        </authorList>
    </citation>
    <scope>NUCLEOTIDE SEQUENCE [LARGE SCALE GENOMIC DNA]</scope>
    <source>
        <strain evidence="7 8">120-4 pot B 10/14</strain>
    </source>
</reference>
<dbReference type="Pfam" id="PF13445">
    <property type="entry name" value="zf-RING_UBOX"/>
    <property type="match status" value="1"/>
</dbReference>
<name>A0ABN7V317_GIGMA</name>
<evidence type="ECO:0000256" key="3">
    <source>
        <dbReference type="ARBA" id="ARBA00022833"/>
    </source>
</evidence>
<evidence type="ECO:0000256" key="1">
    <source>
        <dbReference type="ARBA" id="ARBA00022723"/>
    </source>
</evidence>
<dbReference type="CDD" id="cd16448">
    <property type="entry name" value="RING-H2"/>
    <property type="match status" value="1"/>
</dbReference>
<dbReference type="InterPro" id="IPR001841">
    <property type="entry name" value="Znf_RING"/>
</dbReference>
<proteinExistence type="predicted"/>
<dbReference type="SUPFAM" id="SSF57850">
    <property type="entry name" value="RING/U-box"/>
    <property type="match status" value="1"/>
</dbReference>
<evidence type="ECO:0000256" key="2">
    <source>
        <dbReference type="ARBA" id="ARBA00022771"/>
    </source>
</evidence>
<evidence type="ECO:0000256" key="4">
    <source>
        <dbReference type="PROSITE-ProRule" id="PRU00175"/>
    </source>
</evidence>
<protein>
    <submittedName>
        <fullName evidence="7">4237_t:CDS:1</fullName>
    </submittedName>
</protein>
<sequence length="349" mass="39260">QHNQKIVSMNITCLKTLALNILKNGSSETIASGVEVPELDPCSICNEEIFLHILKKPFTVLTCGHTVHRLCLENLRETMFTCPVNNCSAEIEIIEKSPLMRAPSQRSMSIDEGSQDPVVISTDSLDNNPSHLNTIAEENLNDNSSQNKESGIPKRVSRTTSNDKPPNKKVKKAGDKKANEKKESQLLNKLIDELIGDHSESSETSSIIISTSTSQMDMTKLETLIHLYQNISNAESNNDKTSHEVLRSYYTFGLWISKRYEFHRKSNPDHTAQVRVNDDIKEQLIEKVTETTLWKRTERARKIYAIFSEAGEDKIKLVKSATANTISKLPWSSVDYIVINISKKKQSAS</sequence>
<dbReference type="InterPro" id="IPR013083">
    <property type="entry name" value="Znf_RING/FYVE/PHD"/>
</dbReference>
<keyword evidence="8" id="KW-1185">Reference proteome</keyword>
<keyword evidence="3" id="KW-0862">Zinc</keyword>
<accession>A0ABN7V317</accession>
<dbReference type="EMBL" id="CAJVQB010008883">
    <property type="protein sequence ID" value="CAG8724235.1"/>
    <property type="molecule type" value="Genomic_DNA"/>
</dbReference>
<feature type="compositionally biased region" description="Basic and acidic residues" evidence="5">
    <location>
        <begin position="172"/>
        <end position="182"/>
    </location>
</feature>
<evidence type="ECO:0000313" key="7">
    <source>
        <dbReference type="EMBL" id="CAG8724235.1"/>
    </source>
</evidence>
<dbReference type="Gene3D" id="3.30.40.10">
    <property type="entry name" value="Zinc/RING finger domain, C3HC4 (zinc finger)"/>
    <property type="match status" value="1"/>
</dbReference>
<evidence type="ECO:0000259" key="6">
    <source>
        <dbReference type="PROSITE" id="PS50089"/>
    </source>
</evidence>
<dbReference type="Proteomes" id="UP000789901">
    <property type="component" value="Unassembled WGS sequence"/>
</dbReference>
<comment type="caution">
    <text evidence="7">The sequence shown here is derived from an EMBL/GenBank/DDBJ whole genome shotgun (WGS) entry which is preliminary data.</text>
</comment>
<dbReference type="InterPro" id="IPR027370">
    <property type="entry name" value="Znf-RING_euk"/>
</dbReference>
<dbReference type="PROSITE" id="PS50089">
    <property type="entry name" value="ZF_RING_2"/>
    <property type="match status" value="1"/>
</dbReference>
<feature type="compositionally biased region" description="Polar residues" evidence="5">
    <location>
        <begin position="121"/>
        <end position="133"/>
    </location>
</feature>
<feature type="non-terminal residue" evidence="7">
    <location>
        <position position="1"/>
    </location>
</feature>
<organism evidence="7 8">
    <name type="scientific">Gigaspora margarita</name>
    <dbReference type="NCBI Taxonomy" id="4874"/>
    <lineage>
        <taxon>Eukaryota</taxon>
        <taxon>Fungi</taxon>
        <taxon>Fungi incertae sedis</taxon>
        <taxon>Mucoromycota</taxon>
        <taxon>Glomeromycotina</taxon>
        <taxon>Glomeromycetes</taxon>
        <taxon>Diversisporales</taxon>
        <taxon>Gigasporaceae</taxon>
        <taxon>Gigaspora</taxon>
    </lineage>
</organism>
<gene>
    <name evidence="7" type="ORF">GMARGA_LOCUS13784</name>
</gene>
<keyword evidence="1" id="KW-0479">Metal-binding</keyword>
<evidence type="ECO:0000313" key="8">
    <source>
        <dbReference type="Proteomes" id="UP000789901"/>
    </source>
</evidence>
<evidence type="ECO:0000256" key="5">
    <source>
        <dbReference type="SAM" id="MobiDB-lite"/>
    </source>
</evidence>
<feature type="region of interest" description="Disordered" evidence="5">
    <location>
        <begin position="102"/>
        <end position="182"/>
    </location>
</feature>
<dbReference type="SMART" id="SM00184">
    <property type="entry name" value="RING"/>
    <property type="match status" value="1"/>
</dbReference>